<dbReference type="GO" id="GO:0008170">
    <property type="term" value="F:N-methyltransferase activity"/>
    <property type="evidence" value="ECO:0007669"/>
    <property type="project" value="UniProtKB-ARBA"/>
</dbReference>
<reference evidence="8 9" key="1">
    <citation type="submission" date="2019-02" db="EMBL/GenBank/DDBJ databases">
        <authorList>
            <person name="Khodamoradi S."/>
            <person name="Hahnke R.L."/>
            <person name="Kaempfer P."/>
            <person name="Schumann P."/>
            <person name="Rohde M."/>
            <person name="Steinert M."/>
            <person name="Luzhetskyy A."/>
            <person name="Wink J."/>
            <person name="Ruckert C."/>
        </authorList>
    </citation>
    <scope>NUCLEOTIDE SEQUENCE [LARGE SCALE GENOMIC DNA]</scope>
    <source>
        <strain evidence="8 9">M2</strain>
    </source>
</reference>
<accession>A0A4P6Q0Q3</accession>
<dbReference type="GO" id="GO:0008276">
    <property type="term" value="F:protein methyltransferase activity"/>
    <property type="evidence" value="ECO:0007669"/>
    <property type="project" value="TreeGrafter"/>
</dbReference>
<dbReference type="Pfam" id="PF23186">
    <property type="entry name" value="DUF7059"/>
    <property type="match status" value="1"/>
</dbReference>
<name>A0A4P6Q0Q3_9ACTN</name>
<dbReference type="OrthoDB" id="129465at2"/>
<dbReference type="Proteomes" id="UP000292235">
    <property type="component" value="Chromosome"/>
</dbReference>
<evidence type="ECO:0000256" key="2">
    <source>
        <dbReference type="ARBA" id="ARBA00022603"/>
    </source>
</evidence>
<dbReference type="InterPro" id="IPR052190">
    <property type="entry name" value="Euk-Arch_PrmC-MTase"/>
</dbReference>
<keyword evidence="2 8" id="KW-0489">Methyltransferase</keyword>
<evidence type="ECO:0000256" key="1">
    <source>
        <dbReference type="ARBA" id="ARBA00006149"/>
    </source>
</evidence>
<evidence type="ECO:0000313" key="9">
    <source>
        <dbReference type="Proteomes" id="UP000292235"/>
    </source>
</evidence>
<evidence type="ECO:0000256" key="5">
    <source>
        <dbReference type="SAM" id="MobiDB-lite"/>
    </source>
</evidence>
<proteinExistence type="inferred from homology"/>
<feature type="region of interest" description="Disordered" evidence="5">
    <location>
        <begin position="1"/>
        <end position="30"/>
    </location>
</feature>
<organism evidence="8 9">
    <name type="scientific">Streptomonospora litoralis</name>
    <dbReference type="NCBI Taxonomy" id="2498135"/>
    <lineage>
        <taxon>Bacteria</taxon>
        <taxon>Bacillati</taxon>
        <taxon>Actinomycetota</taxon>
        <taxon>Actinomycetes</taxon>
        <taxon>Streptosporangiales</taxon>
        <taxon>Nocardiopsidaceae</taxon>
        <taxon>Streptomonospora</taxon>
    </lineage>
</organism>
<dbReference type="SUPFAM" id="SSF53335">
    <property type="entry name" value="S-adenosyl-L-methionine-dependent methyltransferases"/>
    <property type="match status" value="1"/>
</dbReference>
<keyword evidence="3 8" id="KW-0808">Transferase</keyword>
<dbReference type="CDD" id="cd02440">
    <property type="entry name" value="AdoMet_MTases"/>
    <property type="match status" value="1"/>
</dbReference>
<sequence length="522" mass="56935">MHLLRQPLNDPGARGTHTSRAALPDNGRVSDSFRPIPHALADRLRKTLIDADYTVSGVRDRLGDMASRALAREQLIPARRATGGEERLGILLRLWWLQEPVAEDAARAVLPIDELVGAGLVSVGQDGVRALVHLAPWEMDEGRPGFVVSDPTVRPGRGTPHPDHVVGAGGASASLSQLLVDGPFERALDIGTGCGVQSLHLAARAAEVVATDVNARALRLAQITWALSDVPHVRPRSGSLYEPIADERFDLIACNPPFVITPDSRYTYRESGMGGDGVCAELVRAAPRYLTDGGWCQLLANWLHVEGEDWRDRVGEWVSGTGCSGWVVQRDVQDPAEYVELWLRDSCEEGSPEYTRRYDAWMDYFEREAVQGIGFGWISLRNDVAQDAAVRLEEFRHEIEQPVGRYLPDVVDGAMTANRLTDAALLSAHVALAPEVVEERIAVPGAPDPESILLRQRGGLRRVARVGTIEAALASVCDGTMPVGPLLDAIAELTDRDPGEIRARTPDVLRSLIAEGFFRVAR</sequence>
<feature type="domain" description="DUF7059" evidence="7">
    <location>
        <begin position="51"/>
        <end position="130"/>
    </location>
</feature>
<dbReference type="PANTHER" id="PTHR45875">
    <property type="entry name" value="METHYLTRANSFERASE N6AMT1"/>
    <property type="match status" value="1"/>
</dbReference>
<evidence type="ECO:0000256" key="4">
    <source>
        <dbReference type="ARBA" id="ARBA00022691"/>
    </source>
</evidence>
<protein>
    <submittedName>
        <fullName evidence="8">N5-glutamine S-adenosyl-L-methionine-dependent methyltransferase</fullName>
    </submittedName>
</protein>
<dbReference type="Pfam" id="PF05175">
    <property type="entry name" value="MTS"/>
    <property type="match status" value="1"/>
</dbReference>
<dbReference type="EMBL" id="CP036455">
    <property type="protein sequence ID" value="QBI52274.1"/>
    <property type="molecule type" value="Genomic_DNA"/>
</dbReference>
<dbReference type="GO" id="GO:0035657">
    <property type="term" value="C:eRF1 methyltransferase complex"/>
    <property type="evidence" value="ECO:0007669"/>
    <property type="project" value="TreeGrafter"/>
</dbReference>
<dbReference type="InterPro" id="IPR002052">
    <property type="entry name" value="DNA_methylase_N6_adenine_CS"/>
</dbReference>
<comment type="similarity">
    <text evidence="1">Belongs to the eukaryotic/archaeal PrmC-related family.</text>
</comment>
<dbReference type="InterPro" id="IPR029063">
    <property type="entry name" value="SAM-dependent_MTases_sf"/>
</dbReference>
<dbReference type="PROSITE" id="PS00092">
    <property type="entry name" value="N6_MTASE"/>
    <property type="match status" value="1"/>
</dbReference>
<dbReference type="GO" id="GO:0032259">
    <property type="term" value="P:methylation"/>
    <property type="evidence" value="ECO:0007669"/>
    <property type="project" value="UniProtKB-KW"/>
</dbReference>
<keyword evidence="9" id="KW-1185">Reference proteome</keyword>
<evidence type="ECO:0000259" key="6">
    <source>
        <dbReference type="Pfam" id="PF05175"/>
    </source>
</evidence>
<dbReference type="KEGG" id="strr:EKD16_02290"/>
<dbReference type="AlphaFoldDB" id="A0A4P6Q0Q3"/>
<keyword evidence="4" id="KW-0949">S-adenosyl-L-methionine</keyword>
<evidence type="ECO:0000256" key="3">
    <source>
        <dbReference type="ARBA" id="ARBA00022679"/>
    </source>
</evidence>
<dbReference type="InterPro" id="IPR055487">
    <property type="entry name" value="DUF7059"/>
</dbReference>
<dbReference type="PANTHER" id="PTHR45875:SF1">
    <property type="entry name" value="METHYLTRANSFERASE N6AMT1"/>
    <property type="match status" value="1"/>
</dbReference>
<dbReference type="InterPro" id="IPR007848">
    <property type="entry name" value="Small_mtfrase_dom"/>
</dbReference>
<evidence type="ECO:0000259" key="7">
    <source>
        <dbReference type="Pfam" id="PF23186"/>
    </source>
</evidence>
<evidence type="ECO:0000313" key="8">
    <source>
        <dbReference type="EMBL" id="QBI52274.1"/>
    </source>
</evidence>
<gene>
    <name evidence="8" type="ORF">EKD16_02290</name>
</gene>
<dbReference type="Gene3D" id="3.40.50.150">
    <property type="entry name" value="Vaccinia Virus protein VP39"/>
    <property type="match status" value="1"/>
</dbReference>
<dbReference type="GO" id="GO:0008757">
    <property type="term" value="F:S-adenosylmethionine-dependent methyltransferase activity"/>
    <property type="evidence" value="ECO:0007669"/>
    <property type="project" value="TreeGrafter"/>
</dbReference>
<feature type="domain" description="Methyltransferase small" evidence="6">
    <location>
        <begin position="175"/>
        <end position="301"/>
    </location>
</feature>
<dbReference type="GO" id="GO:0003676">
    <property type="term" value="F:nucleic acid binding"/>
    <property type="evidence" value="ECO:0007669"/>
    <property type="project" value="InterPro"/>
</dbReference>